<sequence length="549" mass="60968">MVHPLFSPEIRMMLAEKNAAGLREFCEELHPATVAEALDDEFSPEQIWEVISNANIRTQASVFEYLTPAQQVLMAEKARPQMGELLSKMSHDDRVDLLRRLPGRVTESVMRLVAEADRKDIATLFQYGENTVGALMTTDYAWLPGTLTAAEAIDQLRQEAPDRETIYYIYVLDDPNRRGDGSLAPRRLLGVVSLRDLILAPRHALIRELMETDLVTLRHDEDQEQVAQLFARYDFLAAPVVDEQFGLLGIVTHDDVLDVVREEATEDLQRQAAVGPIESDYLNASFYRVWRSRVQWLAVLFVAELATFTVMEFFEELIATVVVLALFVPLCISTGGNSGTQAATLVTRAMALGFARPRDWKRVLRRELLMGLALGLTLGVIAFVRGSLTPSDTRSGPRKVKEEFTVHVPAGTELPAQEVASLWGGKSWDVSLAQGTPQTITLEKNARVRLPEGVKTLTPPEPVGGEWVYRFPTECEVRTEPVSRWRLGLTVSIAVLGICLWGTLMGCLIPLVLQRFGLDPAVASGALVATLVDVSGIFIFFSAAWLILL</sequence>
<dbReference type="InterPro" id="IPR000644">
    <property type="entry name" value="CBS_dom"/>
</dbReference>
<name>A0ABU5ETA6_9BACT</name>
<dbReference type="RefSeq" id="WP_320684738.1">
    <property type="nucleotide sequence ID" value="NZ_JAXBLV010000001.1"/>
</dbReference>
<feature type="domain" description="CBS" evidence="10">
    <location>
        <begin position="136"/>
        <end position="209"/>
    </location>
</feature>
<gene>
    <name evidence="11" type="primary">mgtE</name>
    <name evidence="11" type="ORF">R5W23_000230</name>
</gene>
<dbReference type="PROSITE" id="PS51371">
    <property type="entry name" value="CBS"/>
    <property type="match status" value="2"/>
</dbReference>
<dbReference type="PANTHER" id="PTHR43773:SF1">
    <property type="entry name" value="MAGNESIUM TRANSPORTER MGTE"/>
    <property type="match status" value="1"/>
</dbReference>
<dbReference type="Proteomes" id="UP001272242">
    <property type="component" value="Unassembled WGS sequence"/>
</dbReference>
<evidence type="ECO:0000256" key="2">
    <source>
        <dbReference type="ARBA" id="ARBA00009749"/>
    </source>
</evidence>
<evidence type="ECO:0000313" key="12">
    <source>
        <dbReference type="Proteomes" id="UP001272242"/>
    </source>
</evidence>
<organism evidence="11 12">
    <name type="scientific">Gemmata algarum</name>
    <dbReference type="NCBI Taxonomy" id="2975278"/>
    <lineage>
        <taxon>Bacteria</taxon>
        <taxon>Pseudomonadati</taxon>
        <taxon>Planctomycetota</taxon>
        <taxon>Planctomycetia</taxon>
        <taxon>Gemmatales</taxon>
        <taxon>Gemmataceae</taxon>
        <taxon>Gemmata</taxon>
    </lineage>
</organism>
<keyword evidence="9" id="KW-0479">Metal-binding</keyword>
<keyword evidence="5 9" id="KW-0460">Magnesium</keyword>
<feature type="transmembrane region" description="Helical" evidence="9">
    <location>
        <begin position="317"/>
        <end position="347"/>
    </location>
</feature>
<proteinExistence type="inferred from homology"/>
<evidence type="ECO:0000313" key="11">
    <source>
        <dbReference type="EMBL" id="MDY3557702.1"/>
    </source>
</evidence>
<evidence type="ECO:0000259" key="10">
    <source>
        <dbReference type="PROSITE" id="PS51371"/>
    </source>
</evidence>
<keyword evidence="9" id="KW-1003">Cell membrane</keyword>
<dbReference type="InterPro" id="IPR006669">
    <property type="entry name" value="MgtE_transporter"/>
</dbReference>
<dbReference type="EMBL" id="JAXBLV010000001">
    <property type="protein sequence ID" value="MDY3557702.1"/>
    <property type="molecule type" value="Genomic_DNA"/>
</dbReference>
<dbReference type="Pfam" id="PF01769">
    <property type="entry name" value="MgtE"/>
    <property type="match status" value="2"/>
</dbReference>
<comment type="subcellular location">
    <subcellularLocation>
        <location evidence="9">Cell membrane</location>
        <topology evidence="9">Multi-pass membrane protein</topology>
    </subcellularLocation>
    <subcellularLocation>
        <location evidence="1">Membrane</location>
        <topology evidence="1">Multi-pass membrane protein</topology>
    </subcellularLocation>
</comment>
<comment type="subunit">
    <text evidence="9">Homodimer.</text>
</comment>
<dbReference type="Gene3D" id="3.10.580.10">
    <property type="entry name" value="CBS-domain"/>
    <property type="match status" value="1"/>
</dbReference>
<dbReference type="InterPro" id="IPR038076">
    <property type="entry name" value="MgtE_N_sf"/>
</dbReference>
<dbReference type="SMART" id="SM00924">
    <property type="entry name" value="MgtE_N"/>
    <property type="match status" value="1"/>
</dbReference>
<keyword evidence="12" id="KW-1185">Reference proteome</keyword>
<dbReference type="Pfam" id="PF00571">
    <property type="entry name" value="CBS"/>
    <property type="match status" value="2"/>
</dbReference>
<evidence type="ECO:0000256" key="4">
    <source>
        <dbReference type="ARBA" id="ARBA00022692"/>
    </source>
</evidence>
<protein>
    <recommendedName>
        <fullName evidence="9">Magnesium transporter MgtE</fullName>
    </recommendedName>
</protein>
<dbReference type="SUPFAM" id="SSF158791">
    <property type="entry name" value="MgtE N-terminal domain-like"/>
    <property type="match status" value="1"/>
</dbReference>
<dbReference type="Gene3D" id="1.10.357.20">
    <property type="entry name" value="SLC41 divalent cation transporters, integral membrane domain"/>
    <property type="match status" value="2"/>
</dbReference>
<evidence type="ECO:0000256" key="8">
    <source>
        <dbReference type="PROSITE-ProRule" id="PRU00703"/>
    </source>
</evidence>
<feature type="transmembrane region" description="Helical" evidence="9">
    <location>
        <begin position="525"/>
        <end position="548"/>
    </location>
</feature>
<dbReference type="Pfam" id="PF03448">
    <property type="entry name" value="MgtE_N"/>
    <property type="match status" value="1"/>
</dbReference>
<keyword evidence="4 9" id="KW-0812">Transmembrane</keyword>
<dbReference type="SUPFAM" id="SSF54631">
    <property type="entry name" value="CBS-domain pair"/>
    <property type="match status" value="1"/>
</dbReference>
<dbReference type="SUPFAM" id="SSF161093">
    <property type="entry name" value="MgtE membrane domain-like"/>
    <property type="match status" value="2"/>
</dbReference>
<dbReference type="Gene3D" id="1.25.60.10">
    <property type="entry name" value="MgtE N-terminal domain-like"/>
    <property type="match status" value="1"/>
</dbReference>
<keyword evidence="8" id="KW-0129">CBS domain</keyword>
<dbReference type="InterPro" id="IPR006668">
    <property type="entry name" value="Mg_transptr_MgtE_intracell_dom"/>
</dbReference>
<evidence type="ECO:0000256" key="3">
    <source>
        <dbReference type="ARBA" id="ARBA00022448"/>
    </source>
</evidence>
<feature type="transmembrane region" description="Helical" evidence="9">
    <location>
        <begin position="487"/>
        <end position="513"/>
    </location>
</feature>
<evidence type="ECO:0000256" key="7">
    <source>
        <dbReference type="ARBA" id="ARBA00023136"/>
    </source>
</evidence>
<accession>A0ABU5ETA6</accession>
<comment type="function">
    <text evidence="9">Acts as a magnesium transporter.</text>
</comment>
<dbReference type="CDD" id="cd04606">
    <property type="entry name" value="CBS_pair_Mg_transporter"/>
    <property type="match status" value="1"/>
</dbReference>
<dbReference type="SMART" id="SM00116">
    <property type="entry name" value="CBS"/>
    <property type="match status" value="2"/>
</dbReference>
<keyword evidence="7 9" id="KW-0472">Membrane</keyword>
<comment type="caution">
    <text evidence="9">Lacks conserved residue(s) required for the propagation of feature annotation.</text>
</comment>
<dbReference type="PANTHER" id="PTHR43773">
    <property type="entry name" value="MAGNESIUM TRANSPORTER MGTE"/>
    <property type="match status" value="1"/>
</dbReference>
<comment type="caution">
    <text evidence="11">The sequence shown here is derived from an EMBL/GenBank/DDBJ whole genome shotgun (WGS) entry which is preliminary data.</text>
</comment>
<dbReference type="InterPro" id="IPR036739">
    <property type="entry name" value="SLC41_membr_dom_sf"/>
</dbReference>
<evidence type="ECO:0000256" key="5">
    <source>
        <dbReference type="ARBA" id="ARBA00022842"/>
    </source>
</evidence>
<reference evidence="12" key="1">
    <citation type="journal article" date="2023" name="Mar. Drugs">
        <title>Gemmata algarum, a Novel Planctomycete Isolated from an Algal Mat, Displays Antimicrobial Activity.</title>
        <authorList>
            <person name="Kumar G."/>
            <person name="Kallscheuer N."/>
            <person name="Kashif M."/>
            <person name="Ahamad S."/>
            <person name="Jagadeeshwari U."/>
            <person name="Pannikurungottu S."/>
            <person name="Haufschild T."/>
            <person name="Kabuu M."/>
            <person name="Sasikala C."/>
            <person name="Jogler C."/>
            <person name="Ramana C."/>
        </authorList>
    </citation>
    <scope>NUCLEOTIDE SEQUENCE [LARGE SCALE GENOMIC DNA]</scope>
    <source>
        <strain evidence="12">JC673</strain>
    </source>
</reference>
<evidence type="ECO:0000256" key="6">
    <source>
        <dbReference type="ARBA" id="ARBA00022989"/>
    </source>
</evidence>
<dbReference type="InterPro" id="IPR046342">
    <property type="entry name" value="CBS_dom_sf"/>
</dbReference>
<feature type="domain" description="CBS" evidence="10">
    <location>
        <begin position="210"/>
        <end position="268"/>
    </location>
</feature>
<comment type="similarity">
    <text evidence="2 9">Belongs to the SLC41A transporter family.</text>
</comment>
<evidence type="ECO:0000256" key="9">
    <source>
        <dbReference type="RuleBase" id="RU362011"/>
    </source>
</evidence>
<evidence type="ECO:0000256" key="1">
    <source>
        <dbReference type="ARBA" id="ARBA00004141"/>
    </source>
</evidence>
<dbReference type="NCBIfam" id="TIGR00400">
    <property type="entry name" value="mgtE"/>
    <property type="match status" value="1"/>
</dbReference>
<keyword evidence="3 9" id="KW-0813">Transport</keyword>
<feature type="transmembrane region" description="Helical" evidence="9">
    <location>
        <begin position="368"/>
        <end position="388"/>
    </location>
</feature>
<dbReference type="InterPro" id="IPR006667">
    <property type="entry name" value="SLC41_membr_dom"/>
</dbReference>
<keyword evidence="6 9" id="KW-1133">Transmembrane helix</keyword>